<feature type="transmembrane region" description="Helical" evidence="6">
    <location>
        <begin position="135"/>
        <end position="156"/>
    </location>
</feature>
<reference evidence="7" key="1">
    <citation type="journal article" date="2023" name="Int. J. Mol. Sci.">
        <title>Metagenomics Revealed a New Genus 'Candidatus Thiocaldithrix dubininis' gen. nov., sp. nov. and a New Species 'Candidatus Thiothrix putei' sp. nov. in the Family Thiotrichaceae, Some Members of Which Have Traits of Both Na+- and H+-Motive Energetics.</title>
        <authorList>
            <person name="Ravin N.V."/>
            <person name="Muntyan M.S."/>
            <person name="Smolyakov D.D."/>
            <person name="Rudenko T.S."/>
            <person name="Beletsky A.V."/>
            <person name="Mardanov A.V."/>
            <person name="Grabovich M.Y."/>
        </authorList>
    </citation>
    <scope>NUCLEOTIDE SEQUENCE</scope>
    <source>
        <strain evidence="7">GKL-01</strain>
    </source>
</reference>
<protein>
    <submittedName>
        <fullName evidence="7">Tryptophan-rich sensory protein</fullName>
    </submittedName>
</protein>
<evidence type="ECO:0000256" key="2">
    <source>
        <dbReference type="ARBA" id="ARBA00007524"/>
    </source>
</evidence>
<dbReference type="KEGG" id="tdu:QJT80_07560"/>
<dbReference type="EMBL" id="CP124755">
    <property type="protein sequence ID" value="WGZ92334.1"/>
    <property type="molecule type" value="Genomic_DNA"/>
</dbReference>
<organism evidence="7">
    <name type="scientific">Candidatus Thiocaldithrix dubininis</name>
    <dbReference type="NCBI Taxonomy" id="3080823"/>
    <lineage>
        <taxon>Bacteria</taxon>
        <taxon>Pseudomonadati</taxon>
        <taxon>Pseudomonadota</taxon>
        <taxon>Gammaproteobacteria</taxon>
        <taxon>Thiotrichales</taxon>
        <taxon>Thiotrichaceae</taxon>
        <taxon>Candidatus Thiocaldithrix</taxon>
    </lineage>
</organism>
<evidence type="ECO:0000256" key="6">
    <source>
        <dbReference type="SAM" id="Phobius"/>
    </source>
</evidence>
<keyword evidence="3 6" id="KW-0812">Transmembrane</keyword>
<dbReference type="FunFam" id="1.20.1260.100:FF:000001">
    <property type="entry name" value="translocator protein 2"/>
    <property type="match status" value="1"/>
</dbReference>
<keyword evidence="5 6" id="KW-0472">Membrane</keyword>
<dbReference type="PIRSF" id="PIRSF005859">
    <property type="entry name" value="PBR"/>
    <property type="match status" value="1"/>
</dbReference>
<dbReference type="AlphaFoldDB" id="A0AA95HBV6"/>
<dbReference type="Proteomes" id="UP001300672">
    <property type="component" value="Chromosome"/>
</dbReference>
<evidence type="ECO:0000256" key="4">
    <source>
        <dbReference type="ARBA" id="ARBA00022989"/>
    </source>
</evidence>
<dbReference type="InterPro" id="IPR038330">
    <property type="entry name" value="TspO/MBR-related_sf"/>
</dbReference>
<comment type="subcellular location">
    <subcellularLocation>
        <location evidence="1">Membrane</location>
        <topology evidence="1">Multi-pass membrane protein</topology>
    </subcellularLocation>
</comment>
<dbReference type="PANTHER" id="PTHR10057">
    <property type="entry name" value="PERIPHERAL-TYPE BENZODIAZEPINE RECEPTOR"/>
    <property type="match status" value="1"/>
</dbReference>
<dbReference type="Pfam" id="PF03073">
    <property type="entry name" value="TspO_MBR"/>
    <property type="match status" value="1"/>
</dbReference>
<name>A0AA95HBV6_9GAMM</name>
<keyword evidence="4 6" id="KW-1133">Transmembrane helix</keyword>
<reference evidence="7" key="2">
    <citation type="submission" date="2023-04" db="EMBL/GenBank/DDBJ databases">
        <authorList>
            <person name="Beletskiy A.V."/>
            <person name="Mardanov A.V."/>
            <person name="Ravin N.V."/>
        </authorList>
    </citation>
    <scope>NUCLEOTIDE SEQUENCE</scope>
    <source>
        <strain evidence="7">GKL-01</strain>
    </source>
</reference>
<dbReference type="GO" id="GO:0016020">
    <property type="term" value="C:membrane"/>
    <property type="evidence" value="ECO:0007669"/>
    <property type="project" value="UniProtKB-SubCell"/>
</dbReference>
<feature type="transmembrane region" description="Helical" evidence="6">
    <location>
        <begin position="12"/>
        <end position="31"/>
    </location>
</feature>
<comment type="similarity">
    <text evidence="2">Belongs to the TspO/BZRP family.</text>
</comment>
<dbReference type="Gene3D" id="1.20.1260.100">
    <property type="entry name" value="TspO/MBR protein"/>
    <property type="match status" value="1"/>
</dbReference>
<evidence type="ECO:0000256" key="5">
    <source>
        <dbReference type="ARBA" id="ARBA00023136"/>
    </source>
</evidence>
<feature type="transmembrane region" description="Helical" evidence="6">
    <location>
        <begin position="108"/>
        <end position="128"/>
    </location>
</feature>
<dbReference type="CDD" id="cd15904">
    <property type="entry name" value="TSPO_MBR"/>
    <property type="match status" value="1"/>
</dbReference>
<dbReference type="InterPro" id="IPR004307">
    <property type="entry name" value="TspO_MBR"/>
</dbReference>
<evidence type="ECO:0000313" key="7">
    <source>
        <dbReference type="EMBL" id="WGZ92334.1"/>
    </source>
</evidence>
<feature type="transmembrane region" description="Helical" evidence="6">
    <location>
        <begin position="83"/>
        <end position="102"/>
    </location>
</feature>
<sequence length="165" mass="18691">MHFSTKQQIWGLIGWLGITFIAAAVGAAATVDAPSFYQALNLPSWAPASSVFAPVWTLLYLMMGIAAWLVWRQAGFNNARTALTLYIMQLIFNALWSWTFFAWHQGSFSFMVIVFLWLLVTATLYQFWKINRSAGVLLMPYLLWLTYAGALNLVVWQMNPSLLGN</sequence>
<evidence type="ECO:0000256" key="1">
    <source>
        <dbReference type="ARBA" id="ARBA00004141"/>
    </source>
</evidence>
<proteinExistence type="inferred from homology"/>
<dbReference type="PANTHER" id="PTHR10057:SF0">
    <property type="entry name" value="TRANSLOCATOR PROTEIN"/>
    <property type="match status" value="1"/>
</dbReference>
<gene>
    <name evidence="7" type="ORF">QJT80_07560</name>
</gene>
<dbReference type="GO" id="GO:0033013">
    <property type="term" value="P:tetrapyrrole metabolic process"/>
    <property type="evidence" value="ECO:0007669"/>
    <property type="project" value="UniProtKB-ARBA"/>
</dbReference>
<accession>A0AA95HBV6</accession>
<feature type="transmembrane region" description="Helical" evidence="6">
    <location>
        <begin position="51"/>
        <end position="71"/>
    </location>
</feature>
<evidence type="ECO:0000256" key="3">
    <source>
        <dbReference type="ARBA" id="ARBA00022692"/>
    </source>
</evidence>